<feature type="transmembrane region" description="Helical" evidence="1">
    <location>
        <begin position="12"/>
        <end position="33"/>
    </location>
</feature>
<reference evidence="2" key="1">
    <citation type="submission" date="2020-10" db="EMBL/GenBank/DDBJ databases">
        <title>Diversity and distribution of actinomycetes associated with coral in the coast of Hainan.</title>
        <authorList>
            <person name="Li F."/>
        </authorList>
    </citation>
    <scope>NUCLEOTIDE SEQUENCE</scope>
    <source>
        <strain evidence="2">HNM0983</strain>
    </source>
</reference>
<name>A0A929B665_9PSEU</name>
<keyword evidence="1" id="KW-0472">Membrane</keyword>
<accession>A0A929B665</accession>
<keyword evidence="3" id="KW-1185">Reference proteome</keyword>
<organism evidence="2 3">
    <name type="scientific">Saccharopolyspora montiporae</name>
    <dbReference type="NCBI Taxonomy" id="2781240"/>
    <lineage>
        <taxon>Bacteria</taxon>
        <taxon>Bacillati</taxon>
        <taxon>Actinomycetota</taxon>
        <taxon>Actinomycetes</taxon>
        <taxon>Pseudonocardiales</taxon>
        <taxon>Pseudonocardiaceae</taxon>
        <taxon>Saccharopolyspora</taxon>
    </lineage>
</organism>
<evidence type="ECO:0000256" key="1">
    <source>
        <dbReference type="SAM" id="Phobius"/>
    </source>
</evidence>
<dbReference type="Proteomes" id="UP000598360">
    <property type="component" value="Unassembled WGS sequence"/>
</dbReference>
<evidence type="ECO:0000313" key="3">
    <source>
        <dbReference type="Proteomes" id="UP000598360"/>
    </source>
</evidence>
<protein>
    <submittedName>
        <fullName evidence="2">Uncharacterized protein</fullName>
    </submittedName>
</protein>
<sequence length="63" mass="6719">MGAHPAKSRSWAAGLIRWAVVAVLIMMVLRYPAASSDLAVDALAWLRCQAESLATFADGMSGR</sequence>
<evidence type="ECO:0000313" key="2">
    <source>
        <dbReference type="EMBL" id="MBE9373949.1"/>
    </source>
</evidence>
<comment type="caution">
    <text evidence="2">The sequence shown here is derived from an EMBL/GenBank/DDBJ whole genome shotgun (WGS) entry which is preliminary data.</text>
</comment>
<keyword evidence="1" id="KW-1133">Transmembrane helix</keyword>
<gene>
    <name evidence="2" type="ORF">IQ251_05755</name>
</gene>
<proteinExistence type="predicted"/>
<keyword evidence="1" id="KW-0812">Transmembrane</keyword>
<dbReference type="RefSeq" id="WP_193927401.1">
    <property type="nucleotide sequence ID" value="NZ_JADEYC010000009.1"/>
</dbReference>
<dbReference type="AlphaFoldDB" id="A0A929B665"/>
<dbReference type="EMBL" id="JADEYC010000009">
    <property type="protein sequence ID" value="MBE9373949.1"/>
    <property type="molecule type" value="Genomic_DNA"/>
</dbReference>